<evidence type="ECO:0000313" key="2">
    <source>
        <dbReference type="EMBL" id="RXH35814.1"/>
    </source>
</evidence>
<dbReference type="Gene3D" id="3.90.1720.10">
    <property type="entry name" value="endopeptidase domain like (from Nostoc punctiforme)"/>
    <property type="match status" value="1"/>
</dbReference>
<dbReference type="InterPro" id="IPR011042">
    <property type="entry name" value="6-blade_b-propeller_TolB-like"/>
</dbReference>
<dbReference type="EMBL" id="LBJQ01000012">
    <property type="protein sequence ID" value="RXH35814.1"/>
    <property type="molecule type" value="Genomic_DNA"/>
</dbReference>
<keyword evidence="3" id="KW-1185">Reference proteome</keyword>
<dbReference type="OrthoDB" id="5620138at2"/>
<reference evidence="2 3" key="1">
    <citation type="submission" date="2015-04" db="EMBL/GenBank/DDBJ databases">
        <title>Comparative genomics of rhizobia nodulating Arachis hypogaea in China.</title>
        <authorList>
            <person name="Li Y."/>
        </authorList>
    </citation>
    <scope>NUCLEOTIDE SEQUENCE [LARGE SCALE GENOMIC DNA]</scope>
    <source>
        <strain evidence="2 3">CCBAU 51757</strain>
    </source>
</reference>
<name>A0A4V1L328_9BRAD</name>
<dbReference type="RefSeq" id="WP_128917624.1">
    <property type="nucleotide sequence ID" value="NZ_LBJC01000005.1"/>
</dbReference>
<organism evidence="2 3">
    <name type="scientific">Bradyrhizobium nanningense</name>
    <dbReference type="NCBI Taxonomy" id="1325118"/>
    <lineage>
        <taxon>Bacteria</taxon>
        <taxon>Pseudomonadati</taxon>
        <taxon>Pseudomonadota</taxon>
        <taxon>Alphaproteobacteria</taxon>
        <taxon>Hyphomicrobiales</taxon>
        <taxon>Nitrobacteraceae</taxon>
        <taxon>Bradyrhizobium</taxon>
    </lineage>
</organism>
<dbReference type="SUPFAM" id="SSF101898">
    <property type="entry name" value="NHL repeat"/>
    <property type="match status" value="1"/>
</dbReference>
<accession>A0A4V1L328</accession>
<dbReference type="Proteomes" id="UP000289546">
    <property type="component" value="Unassembled WGS sequence"/>
</dbReference>
<keyword evidence="1" id="KW-0732">Signal</keyword>
<comment type="caution">
    <text evidence="2">The sequence shown here is derived from an EMBL/GenBank/DDBJ whole genome shotgun (WGS) entry which is preliminary data.</text>
</comment>
<evidence type="ECO:0000313" key="3">
    <source>
        <dbReference type="Proteomes" id="UP000289546"/>
    </source>
</evidence>
<proteinExistence type="predicted"/>
<dbReference type="AlphaFoldDB" id="A0A4V1L328"/>
<feature type="chain" id="PRO_5020919181" evidence="1">
    <location>
        <begin position="25"/>
        <end position="573"/>
    </location>
</feature>
<feature type="signal peptide" evidence="1">
    <location>
        <begin position="1"/>
        <end position="24"/>
    </location>
</feature>
<dbReference type="Gene3D" id="2.120.10.30">
    <property type="entry name" value="TolB, C-terminal domain"/>
    <property type="match status" value="1"/>
</dbReference>
<gene>
    <name evidence="2" type="ORF">XH99_08885</name>
</gene>
<evidence type="ECO:0000256" key="1">
    <source>
        <dbReference type="SAM" id="SignalP"/>
    </source>
</evidence>
<protein>
    <submittedName>
        <fullName evidence="2">Uncharacterized protein</fullName>
    </submittedName>
</protein>
<sequence length="573" mass="61550">MLRLKRWIWAVIVGAGIFGNQAHADDTVVRSFGDGSAASMVGIVPPSEDVELAGPQAISADGQGNLFVLDQINGRILQFDPKQPNSDPDILKMPKDVQPTDLVVRNDDIMVWDGGVRTLKAAAGQSTRGLGGDVIQLEEVSSRGADDQVAVSAFAQMGSQAPGSAADLLDQNTRAAIIKTTRQPDRQYVASRGKGSVIADIIPDKGNAGVRVEIQTMVTNETIGQLALRVRNQLGAVEFLEIDNSDRFYVLAEDIPPSGKNASTFVARYAANGRLEGIYELPLENAPLTRRFVTVSGDGDVYFLRTKPDGIEVVGVGFRPLNNASIIDVRPSRTAAAPAPQSGVTFNASAAVRPSNRQQAIETAFAFEGIQWKLTQANYGSDPDSQCSGFSRIRRPWYLQGKVNQEVRGVPYCWGCHGSLASFRQRIESGTLAGNVCTRNAPRPDVAGVDCSAFVSAAWGLSVHYTTAAIPAIAAPVTNPWDLKPGDALNKPGSHVMLFLRFTPDRKAEVMESSTGGCNGRVCRNVYPLASLLSRGYVPVRFKAFADDQATVSASAYQETEPQAGRKTASKRR</sequence>